<evidence type="ECO:0000256" key="4">
    <source>
        <dbReference type="ARBA" id="ARBA00022801"/>
    </source>
</evidence>
<evidence type="ECO:0000256" key="1">
    <source>
        <dbReference type="ARBA" id="ARBA00001947"/>
    </source>
</evidence>
<comment type="catalytic activity">
    <reaction evidence="7">
        <text>N(6)-methyl-AMP + H2O + H(+) = IMP + methylamine</text>
        <dbReference type="Rhea" id="RHEA:16001"/>
        <dbReference type="ChEBI" id="CHEBI:15377"/>
        <dbReference type="ChEBI" id="CHEBI:15378"/>
        <dbReference type="ChEBI" id="CHEBI:58053"/>
        <dbReference type="ChEBI" id="CHEBI:59338"/>
        <dbReference type="ChEBI" id="CHEBI:144842"/>
    </reaction>
    <physiologicalReaction direction="left-to-right" evidence="7">
        <dbReference type="Rhea" id="RHEA:16002"/>
    </physiologicalReaction>
</comment>
<dbReference type="GO" id="GO:0009117">
    <property type="term" value="P:nucleotide metabolic process"/>
    <property type="evidence" value="ECO:0007669"/>
    <property type="project" value="UniProtKB-KW"/>
</dbReference>
<comment type="similarity">
    <text evidence="2">Belongs to the metallo-dependent hydrolases superfamily. Adenosine and AMP deaminases family.</text>
</comment>
<name>A0A5P1EMV9_ASPOF</name>
<dbReference type="CDD" id="cd00443">
    <property type="entry name" value="ADA_AMPD"/>
    <property type="match status" value="1"/>
</dbReference>
<organism evidence="9 10">
    <name type="scientific">Asparagus officinalis</name>
    <name type="common">Garden asparagus</name>
    <dbReference type="NCBI Taxonomy" id="4686"/>
    <lineage>
        <taxon>Eukaryota</taxon>
        <taxon>Viridiplantae</taxon>
        <taxon>Streptophyta</taxon>
        <taxon>Embryophyta</taxon>
        <taxon>Tracheophyta</taxon>
        <taxon>Spermatophyta</taxon>
        <taxon>Magnoliopsida</taxon>
        <taxon>Liliopsida</taxon>
        <taxon>Asparagales</taxon>
        <taxon>Asparagaceae</taxon>
        <taxon>Asparagoideae</taxon>
        <taxon>Asparagus</taxon>
    </lineage>
</organism>
<keyword evidence="10" id="KW-1185">Reference proteome</keyword>
<reference evidence="10" key="1">
    <citation type="journal article" date="2017" name="Nat. Commun.">
        <title>The asparagus genome sheds light on the origin and evolution of a young Y chromosome.</title>
        <authorList>
            <person name="Harkess A."/>
            <person name="Zhou J."/>
            <person name="Xu C."/>
            <person name="Bowers J.E."/>
            <person name="Van der Hulst R."/>
            <person name="Ayyampalayam S."/>
            <person name="Mercati F."/>
            <person name="Riccardi P."/>
            <person name="McKain M.R."/>
            <person name="Kakrana A."/>
            <person name="Tang H."/>
            <person name="Ray J."/>
            <person name="Groenendijk J."/>
            <person name="Arikit S."/>
            <person name="Mathioni S.M."/>
            <person name="Nakano M."/>
            <person name="Shan H."/>
            <person name="Telgmann-Rauber A."/>
            <person name="Kanno A."/>
            <person name="Yue Z."/>
            <person name="Chen H."/>
            <person name="Li W."/>
            <person name="Chen Y."/>
            <person name="Xu X."/>
            <person name="Zhang Y."/>
            <person name="Luo S."/>
            <person name="Chen H."/>
            <person name="Gao J."/>
            <person name="Mao Z."/>
            <person name="Pires J.C."/>
            <person name="Luo M."/>
            <person name="Kudrna D."/>
            <person name="Wing R.A."/>
            <person name="Meyers B.C."/>
            <person name="Yi K."/>
            <person name="Kong H."/>
            <person name="Lavrijsen P."/>
            <person name="Sunseri F."/>
            <person name="Falavigna A."/>
            <person name="Ye Y."/>
            <person name="Leebens-Mack J.H."/>
            <person name="Chen G."/>
        </authorList>
    </citation>
    <scope>NUCLEOTIDE SEQUENCE [LARGE SCALE GENOMIC DNA]</scope>
    <source>
        <strain evidence="10">cv. DH0086</strain>
    </source>
</reference>
<dbReference type="SUPFAM" id="SSF51556">
    <property type="entry name" value="Metallo-dependent hydrolases"/>
    <property type="match status" value="1"/>
</dbReference>
<proteinExistence type="inferred from homology"/>
<evidence type="ECO:0000259" key="8">
    <source>
        <dbReference type="Pfam" id="PF00962"/>
    </source>
</evidence>
<gene>
    <name evidence="9" type="ORF">A4U43_C06F2040</name>
</gene>
<evidence type="ECO:0000256" key="7">
    <source>
        <dbReference type="ARBA" id="ARBA00048787"/>
    </source>
</evidence>
<dbReference type="OMA" id="RPQFKPY"/>
<keyword evidence="6" id="KW-0546">Nucleotide metabolism</keyword>
<sequence>MEEMKEWCRLMPKIELHAHLNGSIRDSTLLELAKVLGEKGVIVFDDVKDVIMKCGRSLPECFQLFDLYHILATDHETVSRITKETIEDFAAENVVYLELRTTPKNNQAKGMTKRSYMKAVIDGLRDVDTVDVSFISSDILINHTSEKKKRIFVRLLLSIDRRETTEAAMETVDLAVEMKDLGVVGIDLSGNPIVGEWKTFLPALMYAKDKGLPITLHCGEVPNPEEIQAMLDICPERLGHACFLQDEEWQRVKSSRIPVEICLTSNLQTERLTSIDYHHFDDLYKAKHPVVICTDDRGLFSTTLSNEYYLAASTFGLAKGQMIELARSAIDFVFADDGVKKNIRELFEASERAY</sequence>
<dbReference type="PANTHER" id="PTHR11409">
    <property type="entry name" value="ADENOSINE DEAMINASE"/>
    <property type="match status" value="1"/>
</dbReference>
<evidence type="ECO:0000256" key="5">
    <source>
        <dbReference type="ARBA" id="ARBA00022833"/>
    </source>
</evidence>
<accession>A0A5P1EMV9</accession>
<dbReference type="AlphaFoldDB" id="A0A5P1EMV9"/>
<protein>
    <recommendedName>
        <fullName evidence="8">Adenosine deaminase domain-containing protein</fullName>
    </recommendedName>
</protein>
<dbReference type="GO" id="GO:0004000">
    <property type="term" value="F:adenosine deaminase activity"/>
    <property type="evidence" value="ECO:0007669"/>
    <property type="project" value="TreeGrafter"/>
</dbReference>
<keyword evidence="3" id="KW-0479">Metal-binding</keyword>
<evidence type="ECO:0000313" key="10">
    <source>
        <dbReference type="Proteomes" id="UP000243459"/>
    </source>
</evidence>
<dbReference type="Proteomes" id="UP000243459">
    <property type="component" value="Chromosome 6"/>
</dbReference>
<keyword evidence="4" id="KW-0378">Hydrolase</keyword>
<dbReference type="InterPro" id="IPR032466">
    <property type="entry name" value="Metal_Hydrolase"/>
</dbReference>
<dbReference type="GO" id="GO:0046872">
    <property type="term" value="F:metal ion binding"/>
    <property type="evidence" value="ECO:0007669"/>
    <property type="project" value="UniProtKB-KW"/>
</dbReference>
<dbReference type="GO" id="GO:0006154">
    <property type="term" value="P:adenosine catabolic process"/>
    <property type="evidence" value="ECO:0007669"/>
    <property type="project" value="TreeGrafter"/>
</dbReference>
<dbReference type="Pfam" id="PF00962">
    <property type="entry name" value="A_deaminase"/>
    <property type="match status" value="1"/>
</dbReference>
<dbReference type="Gramene" id="ONK65891">
    <property type="protein sequence ID" value="ONK65891"/>
    <property type="gene ID" value="A4U43_C06F2040"/>
</dbReference>
<evidence type="ECO:0000256" key="6">
    <source>
        <dbReference type="ARBA" id="ARBA00023080"/>
    </source>
</evidence>
<comment type="cofactor">
    <cofactor evidence="1">
        <name>Zn(2+)</name>
        <dbReference type="ChEBI" id="CHEBI:29105"/>
    </cofactor>
</comment>
<evidence type="ECO:0000313" key="9">
    <source>
        <dbReference type="EMBL" id="ONK65891.1"/>
    </source>
</evidence>
<evidence type="ECO:0000256" key="3">
    <source>
        <dbReference type="ARBA" id="ARBA00022723"/>
    </source>
</evidence>
<dbReference type="EMBL" id="CM007386">
    <property type="protein sequence ID" value="ONK65891.1"/>
    <property type="molecule type" value="Genomic_DNA"/>
</dbReference>
<dbReference type="GO" id="GO:0046103">
    <property type="term" value="P:inosine biosynthetic process"/>
    <property type="evidence" value="ECO:0007669"/>
    <property type="project" value="TreeGrafter"/>
</dbReference>
<dbReference type="Gene3D" id="3.20.20.140">
    <property type="entry name" value="Metal-dependent hydrolases"/>
    <property type="match status" value="1"/>
</dbReference>
<dbReference type="PANTHER" id="PTHR11409:SF42">
    <property type="entry name" value="ADENOSINE DEAMINASE-LIKE PROTEIN"/>
    <property type="match status" value="1"/>
</dbReference>
<evidence type="ECO:0000256" key="2">
    <source>
        <dbReference type="ARBA" id="ARBA00006676"/>
    </source>
</evidence>
<feature type="domain" description="Adenosine deaminase" evidence="8">
    <location>
        <begin position="12"/>
        <end position="346"/>
    </location>
</feature>
<dbReference type="InterPro" id="IPR006330">
    <property type="entry name" value="Ado/ade_deaminase"/>
</dbReference>
<dbReference type="FunFam" id="3.20.20.140:FF:000050">
    <property type="entry name" value="Adenosine/AMP deaminase family protein"/>
    <property type="match status" value="1"/>
</dbReference>
<keyword evidence="5" id="KW-0862">Zinc</keyword>
<dbReference type="InterPro" id="IPR001365">
    <property type="entry name" value="A_deaminase_dom"/>
</dbReference>